<evidence type="ECO:0000313" key="2">
    <source>
        <dbReference type="Proteomes" id="UP000321820"/>
    </source>
</evidence>
<sequence length="126" mass="14488">MNRKNRTRKVATPWYASGRSPKLTQIMERLHIPHDYELQIFHNERVFAHEGPDDCTAWIVETLPDDISCKAISSFETILDTLEHKLGIPDDSLIQIMDDYMRFGCSSLRLKTTPAKLHDAGLLVIH</sequence>
<evidence type="ECO:0000313" key="1">
    <source>
        <dbReference type="EMBL" id="QEE30758.1"/>
    </source>
</evidence>
<reference evidence="1 2" key="1">
    <citation type="submission" date="2019-08" db="EMBL/GenBank/DDBJ databases">
        <title>Complete genome sequence of Terriglobus albidus strain ORNL.</title>
        <authorList>
            <person name="Podar M."/>
        </authorList>
    </citation>
    <scope>NUCLEOTIDE SEQUENCE [LARGE SCALE GENOMIC DNA]</scope>
    <source>
        <strain evidence="1 2">ORNL</strain>
    </source>
</reference>
<keyword evidence="2" id="KW-1185">Reference proteome</keyword>
<protein>
    <submittedName>
        <fullName evidence="1">Uncharacterized protein</fullName>
    </submittedName>
</protein>
<dbReference type="Proteomes" id="UP000321820">
    <property type="component" value="Chromosome"/>
</dbReference>
<dbReference type="EMBL" id="CP042806">
    <property type="protein sequence ID" value="QEE30758.1"/>
    <property type="molecule type" value="Genomic_DNA"/>
</dbReference>
<organism evidence="1 2">
    <name type="scientific">Terriglobus albidus</name>
    <dbReference type="NCBI Taxonomy" id="1592106"/>
    <lineage>
        <taxon>Bacteria</taxon>
        <taxon>Pseudomonadati</taxon>
        <taxon>Acidobacteriota</taxon>
        <taxon>Terriglobia</taxon>
        <taxon>Terriglobales</taxon>
        <taxon>Acidobacteriaceae</taxon>
        <taxon>Terriglobus</taxon>
    </lineage>
</organism>
<dbReference type="RefSeq" id="WP_147650055.1">
    <property type="nucleotide sequence ID" value="NZ_CP042806.1"/>
</dbReference>
<gene>
    <name evidence="1" type="ORF">FTW19_23830</name>
</gene>
<dbReference type="AlphaFoldDB" id="A0A5B9EFF3"/>
<accession>A0A5B9EFF3</accession>
<dbReference type="KEGG" id="talb:FTW19_23830"/>
<name>A0A5B9EFF3_9BACT</name>
<proteinExistence type="predicted"/>